<evidence type="ECO:0000313" key="4">
    <source>
        <dbReference type="Proteomes" id="UP001432014"/>
    </source>
</evidence>
<proteinExistence type="predicted"/>
<feature type="transmembrane region" description="Helical" evidence="2">
    <location>
        <begin position="69"/>
        <end position="88"/>
    </location>
</feature>
<keyword evidence="4" id="KW-1185">Reference proteome</keyword>
<feature type="region of interest" description="Disordered" evidence="1">
    <location>
        <begin position="1"/>
        <end position="20"/>
    </location>
</feature>
<organism evidence="3 4">
    <name type="scientific">Kitasatospora herbaricolor</name>
    <dbReference type="NCBI Taxonomy" id="68217"/>
    <lineage>
        <taxon>Bacteria</taxon>
        <taxon>Bacillati</taxon>
        <taxon>Actinomycetota</taxon>
        <taxon>Actinomycetes</taxon>
        <taxon>Kitasatosporales</taxon>
        <taxon>Streptomycetaceae</taxon>
        <taxon>Kitasatospora</taxon>
    </lineage>
</organism>
<dbReference type="Proteomes" id="UP001432014">
    <property type="component" value="Chromosome"/>
</dbReference>
<protein>
    <submittedName>
        <fullName evidence="3">Uncharacterized protein</fullName>
    </submittedName>
</protein>
<sequence>METSRVGGEDDDGHRHVMRVTTGPGQVRHVVCDTCGHRRRVRAFAHDRAREHLAAEHGAGGFRREYNGLPWLLGLAAFVVFLVVLAGYRR</sequence>
<keyword evidence="2" id="KW-0472">Membrane</keyword>
<keyword evidence="2" id="KW-0812">Transmembrane</keyword>
<gene>
    <name evidence="3" type="ORF">OG469_37085</name>
</gene>
<name>A0ABZ1WIA9_9ACTN</name>
<keyword evidence="2" id="KW-1133">Transmembrane helix</keyword>
<evidence type="ECO:0000313" key="3">
    <source>
        <dbReference type="EMBL" id="WUS60616.1"/>
    </source>
</evidence>
<evidence type="ECO:0000256" key="1">
    <source>
        <dbReference type="SAM" id="MobiDB-lite"/>
    </source>
</evidence>
<accession>A0ABZ1WIA9</accession>
<evidence type="ECO:0000256" key="2">
    <source>
        <dbReference type="SAM" id="Phobius"/>
    </source>
</evidence>
<reference evidence="3 4" key="1">
    <citation type="submission" date="2022-10" db="EMBL/GenBank/DDBJ databases">
        <title>The complete genomes of actinobacterial strains from the NBC collection.</title>
        <authorList>
            <person name="Joergensen T.S."/>
            <person name="Alvarez Arevalo M."/>
            <person name="Sterndorff E.B."/>
            <person name="Faurdal D."/>
            <person name="Vuksanovic O."/>
            <person name="Mourched A.-S."/>
            <person name="Charusanti P."/>
            <person name="Shaw S."/>
            <person name="Blin K."/>
            <person name="Weber T."/>
        </authorList>
    </citation>
    <scope>NUCLEOTIDE SEQUENCE [LARGE SCALE GENOMIC DNA]</scope>
    <source>
        <strain evidence="3 4">NBC_01247</strain>
    </source>
</reference>
<dbReference type="RefSeq" id="WP_329493279.1">
    <property type="nucleotide sequence ID" value="NZ_CP108460.1"/>
</dbReference>
<dbReference type="EMBL" id="CP108482">
    <property type="protein sequence ID" value="WUS60616.1"/>
    <property type="molecule type" value="Genomic_DNA"/>
</dbReference>